<name>A0ACB8B8W9_9AGAM</name>
<gene>
    <name evidence="1" type="ORF">BV22DRAFT_1095127</name>
</gene>
<keyword evidence="2" id="KW-1185">Reference proteome</keyword>
<comment type="caution">
    <text evidence="1">The sequence shown here is derived from an EMBL/GenBank/DDBJ whole genome shotgun (WGS) entry which is preliminary data.</text>
</comment>
<proteinExistence type="predicted"/>
<organism evidence="1 2">
    <name type="scientific">Leucogyrophana mollusca</name>
    <dbReference type="NCBI Taxonomy" id="85980"/>
    <lineage>
        <taxon>Eukaryota</taxon>
        <taxon>Fungi</taxon>
        <taxon>Dikarya</taxon>
        <taxon>Basidiomycota</taxon>
        <taxon>Agaricomycotina</taxon>
        <taxon>Agaricomycetes</taxon>
        <taxon>Agaricomycetidae</taxon>
        <taxon>Boletales</taxon>
        <taxon>Boletales incertae sedis</taxon>
        <taxon>Leucogyrophana</taxon>
    </lineage>
</organism>
<protein>
    <submittedName>
        <fullName evidence="1">YjgF-like protein</fullName>
    </submittedName>
</protein>
<reference evidence="1" key="1">
    <citation type="journal article" date="2021" name="New Phytol.">
        <title>Evolutionary innovations through gain and loss of genes in the ectomycorrhizal Boletales.</title>
        <authorList>
            <person name="Wu G."/>
            <person name="Miyauchi S."/>
            <person name="Morin E."/>
            <person name="Kuo A."/>
            <person name="Drula E."/>
            <person name="Varga T."/>
            <person name="Kohler A."/>
            <person name="Feng B."/>
            <person name="Cao Y."/>
            <person name="Lipzen A."/>
            <person name="Daum C."/>
            <person name="Hundley H."/>
            <person name="Pangilinan J."/>
            <person name="Johnson J."/>
            <person name="Barry K."/>
            <person name="LaButti K."/>
            <person name="Ng V."/>
            <person name="Ahrendt S."/>
            <person name="Min B."/>
            <person name="Choi I.G."/>
            <person name="Park H."/>
            <person name="Plett J.M."/>
            <person name="Magnuson J."/>
            <person name="Spatafora J.W."/>
            <person name="Nagy L.G."/>
            <person name="Henrissat B."/>
            <person name="Grigoriev I.V."/>
            <person name="Yang Z.L."/>
            <person name="Xu J."/>
            <person name="Martin F.M."/>
        </authorList>
    </citation>
    <scope>NUCLEOTIDE SEQUENCE</scope>
    <source>
        <strain evidence="1">KUC20120723A-06</strain>
    </source>
</reference>
<evidence type="ECO:0000313" key="1">
    <source>
        <dbReference type="EMBL" id="KAH7922181.1"/>
    </source>
</evidence>
<sequence>MQRYSTGNPFESKFGYSRAVRRGPFILVSGTTSVDLSTGLVAHPTSAYDQAVKIFREIITAVTALGGKKEDVARVRMFVTYEGDSDEVGRALKENFGDVGPTATMIMGAKFVSPDMRVEIEADAIVA</sequence>
<dbReference type="Proteomes" id="UP000790709">
    <property type="component" value="Unassembled WGS sequence"/>
</dbReference>
<dbReference type="EMBL" id="MU266495">
    <property type="protein sequence ID" value="KAH7922181.1"/>
    <property type="molecule type" value="Genomic_DNA"/>
</dbReference>
<accession>A0ACB8B8W9</accession>
<evidence type="ECO:0000313" key="2">
    <source>
        <dbReference type="Proteomes" id="UP000790709"/>
    </source>
</evidence>